<evidence type="ECO:0000313" key="4">
    <source>
        <dbReference type="EMBL" id="KOA20052.1"/>
    </source>
</evidence>
<dbReference type="InterPro" id="IPR008978">
    <property type="entry name" value="HSP20-like_chaperone"/>
</dbReference>
<feature type="domain" description="SHSP" evidence="3">
    <location>
        <begin position="38"/>
        <end position="148"/>
    </location>
</feature>
<dbReference type="Gene3D" id="2.60.40.790">
    <property type="match status" value="1"/>
</dbReference>
<evidence type="ECO:0000259" key="3">
    <source>
        <dbReference type="PROSITE" id="PS01031"/>
    </source>
</evidence>
<dbReference type="SUPFAM" id="SSF49764">
    <property type="entry name" value="HSP20-like chaperones"/>
    <property type="match status" value="1"/>
</dbReference>
<protein>
    <submittedName>
        <fullName evidence="4">18 kDa heat shock protein</fullName>
    </submittedName>
</protein>
<keyword evidence="4" id="KW-0346">Stress response</keyword>
<comment type="caution">
    <text evidence="4">The sequence shown here is derived from an EMBL/GenBank/DDBJ whole genome shotgun (WGS) entry which is preliminary data.</text>
</comment>
<reference evidence="5" key="1">
    <citation type="submission" date="2015-08" db="EMBL/GenBank/DDBJ databases">
        <title>Genome sequence of the strict anaerobe Clostridium homopropionicum LuHBu1 (DSM 5847T).</title>
        <authorList>
            <person name="Poehlein A."/>
            <person name="Beck M."/>
            <person name="Schiel-Bengelsdorf B."/>
            <person name="Bengelsdorf F.R."/>
            <person name="Daniel R."/>
            <person name="Duerre P."/>
        </authorList>
    </citation>
    <scope>NUCLEOTIDE SEQUENCE [LARGE SCALE GENOMIC DNA]</scope>
    <source>
        <strain evidence="5">DSM 5847</strain>
    </source>
</reference>
<dbReference type="PANTHER" id="PTHR11527">
    <property type="entry name" value="HEAT-SHOCK PROTEIN 20 FAMILY MEMBER"/>
    <property type="match status" value="1"/>
</dbReference>
<dbReference type="STRING" id="36844.SAMN04488501_11292"/>
<evidence type="ECO:0000256" key="1">
    <source>
        <dbReference type="PROSITE-ProRule" id="PRU00285"/>
    </source>
</evidence>
<dbReference type="Proteomes" id="UP000037043">
    <property type="component" value="Unassembled WGS sequence"/>
</dbReference>
<dbReference type="PATRIC" id="fig|1121318.3.peg.1631"/>
<evidence type="ECO:0000256" key="2">
    <source>
        <dbReference type="RuleBase" id="RU003616"/>
    </source>
</evidence>
<accession>A0A0L6ZAR5</accession>
<dbReference type="InterPro" id="IPR002068">
    <property type="entry name" value="A-crystallin/Hsp20_dom"/>
</dbReference>
<dbReference type="CDD" id="cd06471">
    <property type="entry name" value="ACD_LpsHSP_like"/>
    <property type="match status" value="1"/>
</dbReference>
<dbReference type="Pfam" id="PF00011">
    <property type="entry name" value="HSP20"/>
    <property type="match status" value="1"/>
</dbReference>
<keyword evidence="5" id="KW-1185">Reference proteome</keyword>
<comment type="similarity">
    <text evidence="1 2">Belongs to the small heat shock protein (HSP20) family.</text>
</comment>
<dbReference type="InterPro" id="IPR031107">
    <property type="entry name" value="Small_HSP"/>
</dbReference>
<evidence type="ECO:0000313" key="5">
    <source>
        <dbReference type="Proteomes" id="UP000037043"/>
    </source>
</evidence>
<dbReference type="PROSITE" id="PS01031">
    <property type="entry name" value="SHSP"/>
    <property type="match status" value="1"/>
</dbReference>
<name>A0A0L6ZAR5_9CLOT</name>
<gene>
    <name evidence="4" type="ORF">CLHOM_16170</name>
</gene>
<dbReference type="AlphaFoldDB" id="A0A0L6ZAR5"/>
<sequence length="148" mass="17040">MAGLIPFNRKRNDLMNIGFDDFSNMLDDFFTGSWPVQRSLAADTFKIDIQDNDTEYIIEAELPGVKKEDVEITLNEGRLNLSVKKEEVSEDKSKKFIHRERRYAQMSRSILLADSNDEGIQAKLEEGVLTIKVPKKEQVDTSKRIMIE</sequence>
<dbReference type="RefSeq" id="WP_052221176.1">
    <property type="nucleotide sequence ID" value="NZ_LHUR01000021.1"/>
</dbReference>
<proteinExistence type="inferred from homology"/>
<dbReference type="EMBL" id="LHUR01000021">
    <property type="protein sequence ID" value="KOA20052.1"/>
    <property type="molecule type" value="Genomic_DNA"/>
</dbReference>
<organism evidence="4 5">
    <name type="scientific">Clostridium homopropionicum DSM 5847</name>
    <dbReference type="NCBI Taxonomy" id="1121318"/>
    <lineage>
        <taxon>Bacteria</taxon>
        <taxon>Bacillati</taxon>
        <taxon>Bacillota</taxon>
        <taxon>Clostridia</taxon>
        <taxon>Eubacteriales</taxon>
        <taxon>Clostridiaceae</taxon>
        <taxon>Clostridium</taxon>
    </lineage>
</organism>